<comment type="caution">
    <text evidence="2">The sequence shown here is derived from an EMBL/GenBank/DDBJ whole genome shotgun (WGS) entry which is preliminary data.</text>
</comment>
<dbReference type="Proteomes" id="UP000601099">
    <property type="component" value="Unassembled WGS sequence"/>
</dbReference>
<keyword evidence="3" id="KW-1185">Reference proteome</keyword>
<feature type="transmembrane region" description="Helical" evidence="1">
    <location>
        <begin position="12"/>
        <end position="36"/>
    </location>
</feature>
<feature type="transmembrane region" description="Helical" evidence="1">
    <location>
        <begin position="56"/>
        <end position="76"/>
    </location>
</feature>
<protein>
    <submittedName>
        <fullName evidence="2">Uncharacterized protein</fullName>
    </submittedName>
</protein>
<organism evidence="2 3">
    <name type="scientific">Hymenobacter guriensis</name>
    <dbReference type="NCBI Taxonomy" id="2793065"/>
    <lineage>
        <taxon>Bacteria</taxon>
        <taxon>Pseudomonadati</taxon>
        <taxon>Bacteroidota</taxon>
        <taxon>Cytophagia</taxon>
        <taxon>Cytophagales</taxon>
        <taxon>Hymenobacteraceae</taxon>
        <taxon>Hymenobacter</taxon>
    </lineage>
</organism>
<dbReference type="RefSeq" id="WP_196955086.1">
    <property type="nucleotide sequence ID" value="NZ_JADWYK010000005.1"/>
</dbReference>
<keyword evidence="1" id="KW-0812">Transmembrane</keyword>
<proteinExistence type="predicted"/>
<accession>A0ABS0L1S1</accession>
<evidence type="ECO:0000313" key="2">
    <source>
        <dbReference type="EMBL" id="MBG8554066.1"/>
    </source>
</evidence>
<reference evidence="2 3" key="1">
    <citation type="submission" date="2020-11" db="EMBL/GenBank/DDBJ databases">
        <title>Hymenobacter sp.</title>
        <authorList>
            <person name="Kim M.K."/>
        </authorList>
    </citation>
    <scope>NUCLEOTIDE SEQUENCE [LARGE SCALE GENOMIC DNA]</scope>
    <source>
        <strain evidence="2 3">BT594</strain>
    </source>
</reference>
<gene>
    <name evidence="2" type="ORF">I5L79_10950</name>
</gene>
<evidence type="ECO:0000256" key="1">
    <source>
        <dbReference type="SAM" id="Phobius"/>
    </source>
</evidence>
<name>A0ABS0L1S1_9BACT</name>
<dbReference type="EMBL" id="JADWYK010000005">
    <property type="protein sequence ID" value="MBG8554066.1"/>
    <property type="molecule type" value="Genomic_DNA"/>
</dbReference>
<keyword evidence="1" id="KW-0472">Membrane</keyword>
<sequence>MNLSPARRQKLIWLLGILWMLFLLLLGQGLLFKWFIPHGQLESYDAWMRYQQWQLGWQRGAWLLALSLLLTAVYAYRKIPQTMNGNTR</sequence>
<evidence type="ECO:0000313" key="3">
    <source>
        <dbReference type="Proteomes" id="UP000601099"/>
    </source>
</evidence>
<keyword evidence="1" id="KW-1133">Transmembrane helix</keyword>